<dbReference type="EMBL" id="BORJ01000001">
    <property type="protein sequence ID" value="GIN94575.1"/>
    <property type="molecule type" value="Genomic_DNA"/>
</dbReference>
<dbReference type="AlphaFoldDB" id="A0A429XBP5"/>
<feature type="signal peptide" evidence="1">
    <location>
        <begin position="1"/>
        <end position="20"/>
    </location>
</feature>
<comment type="caution">
    <text evidence="3">The sequence shown here is derived from an EMBL/GenBank/DDBJ whole genome shotgun (WGS) entry which is preliminary data.</text>
</comment>
<evidence type="ECO:0000313" key="5">
    <source>
        <dbReference type="Proteomes" id="UP000680670"/>
    </source>
</evidence>
<name>A0A429XBP5_SIMTE</name>
<protein>
    <recommendedName>
        <fullName evidence="6">Lipoprotein</fullName>
    </recommendedName>
</protein>
<dbReference type="EMBL" id="QYTW02000003">
    <property type="protein sequence ID" value="RST60866.1"/>
    <property type="molecule type" value="Genomic_DNA"/>
</dbReference>
<accession>A0A429XBP5</accession>
<evidence type="ECO:0000313" key="3">
    <source>
        <dbReference type="EMBL" id="RST60866.1"/>
    </source>
</evidence>
<reference evidence="3 4" key="1">
    <citation type="submission" date="2018-12" db="EMBL/GenBank/DDBJ databases">
        <authorList>
            <person name="Sun L."/>
            <person name="Chen Z."/>
        </authorList>
    </citation>
    <scope>NUCLEOTIDE SEQUENCE [LARGE SCALE GENOMIC DNA]</scope>
    <source>
        <strain evidence="3 4">LMG 29736</strain>
    </source>
</reference>
<reference evidence="2 5" key="2">
    <citation type="submission" date="2021-03" db="EMBL/GenBank/DDBJ databases">
        <title>Antimicrobial resistance genes in bacteria isolated from Japanese honey, and their potential for conferring macrolide and lincosamide resistance in the American foulbrood pathogen Paenibacillus larvae.</title>
        <authorList>
            <person name="Okamoto M."/>
            <person name="Kumagai M."/>
            <person name="Kanamori H."/>
            <person name="Takamatsu D."/>
        </authorList>
    </citation>
    <scope>NUCLEOTIDE SEQUENCE [LARGE SCALE GENOMIC DNA]</scope>
    <source>
        <strain evidence="2 5">J6TS1</strain>
    </source>
</reference>
<feature type="chain" id="PRO_5019553886" description="Lipoprotein" evidence="1">
    <location>
        <begin position="21"/>
        <end position="128"/>
    </location>
</feature>
<evidence type="ECO:0000256" key="1">
    <source>
        <dbReference type="SAM" id="SignalP"/>
    </source>
</evidence>
<proteinExistence type="predicted"/>
<dbReference type="RefSeq" id="WP_120115271.1">
    <property type="nucleotide sequence ID" value="NZ_BORI01000007.1"/>
</dbReference>
<dbReference type="PROSITE" id="PS51257">
    <property type="entry name" value="PROKAR_LIPOPROTEIN"/>
    <property type="match status" value="1"/>
</dbReference>
<keyword evidence="5" id="KW-1185">Reference proteome</keyword>
<keyword evidence="1" id="KW-0732">Signal</keyword>
<evidence type="ECO:0000313" key="4">
    <source>
        <dbReference type="Proteomes" id="UP000287296"/>
    </source>
</evidence>
<dbReference type="OrthoDB" id="2968672at2"/>
<evidence type="ECO:0008006" key="6">
    <source>
        <dbReference type="Google" id="ProtNLM"/>
    </source>
</evidence>
<evidence type="ECO:0000313" key="2">
    <source>
        <dbReference type="EMBL" id="GIN94575.1"/>
    </source>
</evidence>
<organism evidence="3 4">
    <name type="scientific">Siminovitchia terrae</name>
    <name type="common">Bacillus terrae</name>
    <dbReference type="NCBI Taxonomy" id="1914933"/>
    <lineage>
        <taxon>Bacteria</taxon>
        <taxon>Bacillati</taxon>
        <taxon>Bacillota</taxon>
        <taxon>Bacilli</taxon>
        <taxon>Bacillales</taxon>
        <taxon>Bacillaceae</taxon>
        <taxon>Siminovitchia</taxon>
    </lineage>
</organism>
<dbReference type="Proteomes" id="UP000680670">
    <property type="component" value="Unassembled WGS sequence"/>
</dbReference>
<gene>
    <name evidence="3" type="ORF">D5F11_005845</name>
    <name evidence="2" type="ORF">J6TS1_04450</name>
</gene>
<dbReference type="Proteomes" id="UP000287296">
    <property type="component" value="Unassembled WGS sequence"/>
</dbReference>
<sequence length="128" mass="14044">MKKMILYTLVALIFSGCAQKLPDPEAEKAKAMETEVEASKQMTVRHNVQGNSIYIECFIPGVSFSGSKAEGQLGKALLYIDGQLYNEYDTAAFVVKDISSGVHTFTIEIVDKDNRSLGISKKFKATVS</sequence>